<dbReference type="EC" id="4.2.2.-" evidence="3"/>
<organism evidence="7 8">
    <name type="scientific">Photobacterium leiognathi subsp. mandapamensis</name>
    <name type="common">Photobacterium mandapamensis</name>
    <dbReference type="NCBI Taxonomy" id="48408"/>
    <lineage>
        <taxon>Bacteria</taxon>
        <taxon>Pseudomonadati</taxon>
        <taxon>Pseudomonadota</taxon>
        <taxon>Gammaproteobacteria</taxon>
        <taxon>Vibrionales</taxon>
        <taxon>Vibrionaceae</taxon>
        <taxon>Photobacterium</taxon>
    </lineage>
</organism>
<keyword evidence="3" id="KW-1003">Cell membrane</keyword>
<keyword evidence="2 3" id="KW-0961">Cell wall biogenesis/degradation</keyword>
<dbReference type="NCBIfam" id="TIGR00413">
    <property type="entry name" value="rlpA"/>
    <property type="match status" value="1"/>
</dbReference>
<dbReference type="RefSeq" id="WP_107186134.1">
    <property type="nucleotide sequence ID" value="NZ_CP131579.1"/>
</dbReference>
<dbReference type="Pfam" id="PF03330">
    <property type="entry name" value="DPBB_1"/>
    <property type="match status" value="1"/>
</dbReference>
<keyword evidence="1 3" id="KW-0456">Lyase</keyword>
<evidence type="ECO:0000256" key="4">
    <source>
        <dbReference type="RuleBase" id="RU003495"/>
    </source>
</evidence>
<protein>
    <recommendedName>
        <fullName evidence="3">Endolytic peptidoglycan transglycosylase RlpA</fullName>
        <ecNumber evidence="3">4.2.2.-</ecNumber>
    </recommendedName>
</protein>
<dbReference type="PANTHER" id="PTHR34183:SF8">
    <property type="entry name" value="ENDOLYTIC PEPTIDOGLYCAN TRANSGLYCOSYLASE RLPA-RELATED"/>
    <property type="match status" value="1"/>
</dbReference>
<dbReference type="InterPro" id="IPR009009">
    <property type="entry name" value="RlpA-like_DPBB"/>
</dbReference>
<sequence length="143" mass="15894">MFSPRMKFRQWAVLGTCLLAVVSCAKTETTNLHNTPPVLFNQHVKQQNGEIGKASYYADKYQGRKTASGQRYDKNKQTAAHRTLPFGTRVKVTNLANNKSVVVTINDRGPYSKGRIIDLSRYAFSAIGNTSSGILKVKVETLN</sequence>
<feature type="signal peptide" evidence="5">
    <location>
        <begin position="1"/>
        <end position="25"/>
    </location>
</feature>
<dbReference type="PROSITE" id="PS51257">
    <property type="entry name" value="PROKAR_LIPOPROTEIN"/>
    <property type="match status" value="1"/>
</dbReference>
<keyword evidence="5" id="KW-0732">Signal</keyword>
<dbReference type="InterPro" id="IPR034718">
    <property type="entry name" value="RlpA"/>
</dbReference>
<comment type="subcellular location">
    <subcellularLocation>
        <location evidence="3">Cell membrane</location>
        <topology evidence="3">Lipid-anchor</topology>
    </subcellularLocation>
</comment>
<dbReference type="SUPFAM" id="SSF50685">
    <property type="entry name" value="Barwin-like endoglucanases"/>
    <property type="match status" value="1"/>
</dbReference>
<evidence type="ECO:0000313" key="7">
    <source>
        <dbReference type="EMBL" id="PSV07099.1"/>
    </source>
</evidence>
<dbReference type="Proteomes" id="UP000240530">
    <property type="component" value="Unassembled WGS sequence"/>
</dbReference>
<dbReference type="GO" id="GO:0000270">
    <property type="term" value="P:peptidoglycan metabolic process"/>
    <property type="evidence" value="ECO:0007669"/>
    <property type="project" value="UniProtKB-UniRule"/>
</dbReference>
<dbReference type="HAMAP" id="MF_02071">
    <property type="entry name" value="RlpA"/>
    <property type="match status" value="1"/>
</dbReference>
<dbReference type="GO" id="GO:0008932">
    <property type="term" value="F:lytic endotransglycosylase activity"/>
    <property type="evidence" value="ECO:0007669"/>
    <property type="project" value="UniProtKB-UniRule"/>
</dbReference>
<name>A0A2T3KPZ7_PHOLD</name>
<dbReference type="GO" id="GO:0005886">
    <property type="term" value="C:plasma membrane"/>
    <property type="evidence" value="ECO:0007669"/>
    <property type="project" value="UniProtKB-SubCell"/>
</dbReference>
<dbReference type="EMBL" id="PYNS01000034">
    <property type="protein sequence ID" value="PSV07099.1"/>
    <property type="molecule type" value="Genomic_DNA"/>
</dbReference>
<gene>
    <name evidence="3" type="primary">rlpA</name>
    <name evidence="7" type="ORF">C0W93_19825</name>
</gene>
<dbReference type="Gene3D" id="2.40.40.10">
    <property type="entry name" value="RlpA-like domain"/>
    <property type="match status" value="1"/>
</dbReference>
<dbReference type="InterPro" id="IPR036908">
    <property type="entry name" value="RlpA-like_sf"/>
</dbReference>
<keyword evidence="3" id="KW-0564">Palmitate</keyword>
<dbReference type="CDD" id="cd22268">
    <property type="entry name" value="DPBB_RlpA-like"/>
    <property type="match status" value="1"/>
</dbReference>
<dbReference type="InterPro" id="IPR012997">
    <property type="entry name" value="RplA"/>
</dbReference>
<dbReference type="PANTHER" id="PTHR34183">
    <property type="entry name" value="ENDOLYTIC PEPTIDOGLYCAN TRANSGLYCOSYLASE RLPA"/>
    <property type="match status" value="1"/>
</dbReference>
<evidence type="ECO:0000256" key="3">
    <source>
        <dbReference type="HAMAP-Rule" id="MF_02071"/>
    </source>
</evidence>
<evidence type="ECO:0000313" key="8">
    <source>
        <dbReference type="Proteomes" id="UP000240530"/>
    </source>
</evidence>
<comment type="similarity">
    <text evidence="3 4">Belongs to the RlpA family.</text>
</comment>
<feature type="chain" id="PRO_5015794405" description="Endolytic peptidoglycan transglycosylase RlpA" evidence="5">
    <location>
        <begin position="26"/>
        <end position="143"/>
    </location>
</feature>
<dbReference type="AlphaFoldDB" id="A0A2T3KPZ7"/>
<reference evidence="7 8" key="1">
    <citation type="submission" date="2018-03" db="EMBL/GenBank/DDBJ databases">
        <title>Whole genome sequencing of Histamine producing bacteria.</title>
        <authorList>
            <person name="Butler K."/>
        </authorList>
    </citation>
    <scope>NUCLEOTIDE SEQUENCE [LARGE SCALE GENOMIC DNA]</scope>
    <source>
        <strain evidence="7 8">Res.4.1</strain>
    </source>
</reference>
<evidence type="ECO:0000259" key="6">
    <source>
        <dbReference type="Pfam" id="PF03330"/>
    </source>
</evidence>
<dbReference type="GO" id="GO:0071555">
    <property type="term" value="P:cell wall organization"/>
    <property type="evidence" value="ECO:0007669"/>
    <property type="project" value="UniProtKB-KW"/>
</dbReference>
<comment type="caution">
    <text evidence="7">The sequence shown here is derived from an EMBL/GenBank/DDBJ whole genome shotgun (WGS) entry which is preliminary data.</text>
</comment>
<accession>A0A2T3KPZ7</accession>
<feature type="domain" description="RlpA-like protein double-psi beta-barrel" evidence="6">
    <location>
        <begin position="52"/>
        <end position="139"/>
    </location>
</feature>
<evidence type="ECO:0000256" key="1">
    <source>
        <dbReference type="ARBA" id="ARBA00023239"/>
    </source>
</evidence>
<evidence type="ECO:0000256" key="5">
    <source>
        <dbReference type="SAM" id="SignalP"/>
    </source>
</evidence>
<proteinExistence type="inferred from homology"/>
<evidence type="ECO:0000256" key="2">
    <source>
        <dbReference type="ARBA" id="ARBA00023316"/>
    </source>
</evidence>
<keyword evidence="3" id="KW-0472">Membrane</keyword>
<keyword evidence="3 7" id="KW-0449">Lipoprotein</keyword>
<comment type="function">
    <text evidence="3">Lytic transglycosylase with a strong preference for naked glycan strands that lack stem peptides.</text>
</comment>